<dbReference type="InterPro" id="IPR050697">
    <property type="entry name" value="Adenylyl/Guanylyl_Cyclase_3/4"/>
</dbReference>
<feature type="transmembrane region" description="Helical" evidence="1">
    <location>
        <begin position="102"/>
        <end position="126"/>
    </location>
</feature>
<dbReference type="Proteomes" id="UP000019132">
    <property type="component" value="Unassembled WGS sequence"/>
</dbReference>
<reference evidence="3" key="3">
    <citation type="submission" date="2015-02" db="UniProtKB">
        <authorList>
            <consortium name="EnsemblProtists"/>
        </authorList>
    </citation>
    <scope>IDENTIFICATION</scope>
    <source>
        <strain evidence="3">DAOM BR144</strain>
    </source>
</reference>
<dbReference type="EMBL" id="GL376614">
    <property type="status" value="NOT_ANNOTATED_CDS"/>
    <property type="molecule type" value="Genomic_DNA"/>
</dbReference>
<organism evidence="3 4">
    <name type="scientific">Globisporangium ultimum (strain ATCC 200006 / CBS 805.95 / DAOM BR144)</name>
    <name type="common">Pythium ultimum</name>
    <dbReference type="NCBI Taxonomy" id="431595"/>
    <lineage>
        <taxon>Eukaryota</taxon>
        <taxon>Sar</taxon>
        <taxon>Stramenopiles</taxon>
        <taxon>Oomycota</taxon>
        <taxon>Peronosporomycetes</taxon>
        <taxon>Pythiales</taxon>
        <taxon>Pythiaceae</taxon>
        <taxon>Globisporangium</taxon>
    </lineage>
</organism>
<dbReference type="eggNOG" id="KOG0618">
    <property type="taxonomic scope" value="Eukaryota"/>
</dbReference>
<sequence>MIWTAIAGVLMALSAIGSAFTVLKLRVRWAVIDISSVRFLHLVFFVYLFIWCASRAAYYIWVCTLPRDKFVDDNTQNPFTFSELDRLGIHAILHIKEASKGWVATLICIGDVAHFAFSLVTFPLVYELYRIATHAMDRGKAKERERICWYCWVIHAILLVFITIETVFAVVFKGYTKYTHDCLLFAYVVQAISLVYMVCLLVVLKIRGRSQAPIDGEFVRSPIYERLKRMLIVYAVLHLQFEVASIVFFATSRRHTAMIGYIGVSLFMLNTTGLALSIITTCSQSCVLSSCKCCLPEDLEVQLPAQITDVGLINERPPLQNPVFVVTDIESSSDLWAIDGGRTMQLATEIHDDILRAQLVKYRGYEITTCGDSFQLAFHTIREAVEYCLDVQLELLVANWPKQLHNLVPATRKKRTGARLIFKGLRVRMGIHDACPSDGDLLSPKDEYARESYLSGESPW</sequence>
<feature type="transmembrane region" description="Helical" evidence="1">
    <location>
        <begin position="258"/>
        <end position="279"/>
    </location>
</feature>
<dbReference type="EnsemblProtists" id="PYU1_T013814">
    <property type="protein sequence ID" value="PYU1_T013814"/>
    <property type="gene ID" value="PYU1_G013785"/>
</dbReference>
<feature type="transmembrane region" description="Helical" evidence="1">
    <location>
        <begin position="147"/>
        <end position="172"/>
    </location>
</feature>
<keyword evidence="1" id="KW-0472">Membrane</keyword>
<dbReference type="VEuPathDB" id="FungiDB:PYU1_G013785"/>
<reference evidence="4" key="1">
    <citation type="journal article" date="2010" name="Genome Biol.">
        <title>Genome sequence of the necrotrophic plant pathogen Pythium ultimum reveals original pathogenicity mechanisms and effector repertoire.</title>
        <authorList>
            <person name="Levesque C.A."/>
            <person name="Brouwer H."/>
            <person name="Cano L."/>
            <person name="Hamilton J.P."/>
            <person name="Holt C."/>
            <person name="Huitema E."/>
            <person name="Raffaele S."/>
            <person name="Robideau G.P."/>
            <person name="Thines M."/>
            <person name="Win J."/>
            <person name="Zerillo M.M."/>
            <person name="Beakes G.W."/>
            <person name="Boore J.L."/>
            <person name="Busam D."/>
            <person name="Dumas B."/>
            <person name="Ferriera S."/>
            <person name="Fuerstenberg S.I."/>
            <person name="Gachon C.M."/>
            <person name="Gaulin E."/>
            <person name="Govers F."/>
            <person name="Grenville-Briggs L."/>
            <person name="Horner N."/>
            <person name="Hostetler J."/>
            <person name="Jiang R.H."/>
            <person name="Johnson J."/>
            <person name="Krajaejun T."/>
            <person name="Lin H."/>
            <person name="Meijer H.J."/>
            <person name="Moore B."/>
            <person name="Morris P."/>
            <person name="Phuntmart V."/>
            <person name="Puiu D."/>
            <person name="Shetty J."/>
            <person name="Stajich J.E."/>
            <person name="Tripathy S."/>
            <person name="Wawra S."/>
            <person name="van West P."/>
            <person name="Whitty B.R."/>
            <person name="Coutinho P.M."/>
            <person name="Henrissat B."/>
            <person name="Martin F."/>
            <person name="Thomas P.D."/>
            <person name="Tyler B.M."/>
            <person name="De Vries R.P."/>
            <person name="Kamoun S."/>
            <person name="Yandell M."/>
            <person name="Tisserat N."/>
            <person name="Buell C.R."/>
        </authorList>
    </citation>
    <scope>NUCLEOTIDE SEQUENCE</scope>
    <source>
        <strain evidence="4">DAOM:BR144</strain>
    </source>
</reference>
<feature type="transmembrane region" description="Helical" evidence="1">
    <location>
        <begin position="231"/>
        <end position="252"/>
    </location>
</feature>
<dbReference type="InterPro" id="IPR029787">
    <property type="entry name" value="Nucleotide_cyclase"/>
</dbReference>
<name>K3X9B5_GLOUD</name>
<dbReference type="PANTHER" id="PTHR43081">
    <property type="entry name" value="ADENYLATE CYCLASE, TERMINAL-DIFFERENTIATION SPECIFIC-RELATED"/>
    <property type="match status" value="1"/>
</dbReference>
<feature type="domain" description="Guanylate cyclase" evidence="2">
    <location>
        <begin position="326"/>
        <end position="432"/>
    </location>
</feature>
<keyword evidence="1" id="KW-0812">Transmembrane</keyword>
<dbReference type="GO" id="GO:0009190">
    <property type="term" value="P:cyclic nucleotide biosynthetic process"/>
    <property type="evidence" value="ECO:0007669"/>
    <property type="project" value="InterPro"/>
</dbReference>
<dbReference type="Gene3D" id="3.30.70.1230">
    <property type="entry name" value="Nucleotide cyclase"/>
    <property type="match status" value="1"/>
</dbReference>
<feature type="transmembrane region" description="Helical" evidence="1">
    <location>
        <begin position="39"/>
        <end position="61"/>
    </location>
</feature>
<protein>
    <recommendedName>
        <fullName evidence="2">Guanylate cyclase domain-containing protein</fullName>
    </recommendedName>
</protein>
<dbReference type="SUPFAM" id="SSF55073">
    <property type="entry name" value="Nucleotide cyclase"/>
    <property type="match status" value="1"/>
</dbReference>
<dbReference type="HOGENOM" id="CLU_018845_0_0_1"/>
<keyword evidence="4" id="KW-1185">Reference proteome</keyword>
<dbReference type="OMA" id="KEASKGW"/>
<evidence type="ECO:0000313" key="3">
    <source>
        <dbReference type="EnsemblProtists" id="PYU1_T013814"/>
    </source>
</evidence>
<proteinExistence type="predicted"/>
<reference evidence="4" key="2">
    <citation type="submission" date="2010-04" db="EMBL/GenBank/DDBJ databases">
        <authorList>
            <person name="Buell R."/>
            <person name="Hamilton J."/>
            <person name="Hostetler J."/>
        </authorList>
    </citation>
    <scope>NUCLEOTIDE SEQUENCE [LARGE SCALE GENOMIC DNA]</scope>
    <source>
        <strain evidence="4">DAOM:BR144</strain>
    </source>
</reference>
<keyword evidence="1" id="KW-1133">Transmembrane helix</keyword>
<evidence type="ECO:0000259" key="2">
    <source>
        <dbReference type="Pfam" id="PF00211"/>
    </source>
</evidence>
<feature type="transmembrane region" description="Helical" evidence="1">
    <location>
        <begin position="6"/>
        <end position="27"/>
    </location>
</feature>
<dbReference type="Pfam" id="PF00211">
    <property type="entry name" value="Guanylate_cyc"/>
    <property type="match status" value="1"/>
</dbReference>
<dbReference type="GO" id="GO:0035556">
    <property type="term" value="P:intracellular signal transduction"/>
    <property type="evidence" value="ECO:0007669"/>
    <property type="project" value="InterPro"/>
</dbReference>
<dbReference type="InParanoid" id="K3X9B5"/>
<feature type="transmembrane region" description="Helical" evidence="1">
    <location>
        <begin position="184"/>
        <end position="204"/>
    </location>
</feature>
<accession>K3X9B5</accession>
<dbReference type="InterPro" id="IPR001054">
    <property type="entry name" value="A/G_cyclase"/>
</dbReference>
<evidence type="ECO:0000256" key="1">
    <source>
        <dbReference type="SAM" id="Phobius"/>
    </source>
</evidence>
<evidence type="ECO:0000313" key="4">
    <source>
        <dbReference type="Proteomes" id="UP000019132"/>
    </source>
</evidence>
<dbReference type="AlphaFoldDB" id="K3X9B5"/>
<dbReference type="PANTHER" id="PTHR43081:SF1">
    <property type="entry name" value="ADENYLATE CYCLASE, TERMINAL-DIFFERENTIATION SPECIFIC"/>
    <property type="match status" value="1"/>
</dbReference>
<dbReference type="STRING" id="431595.K3X9B5"/>